<feature type="transmembrane region" description="Helical" evidence="6">
    <location>
        <begin position="36"/>
        <end position="54"/>
    </location>
</feature>
<dbReference type="Pfam" id="PF01578">
    <property type="entry name" value="Cytochrom_C_asm"/>
    <property type="match status" value="1"/>
</dbReference>
<reference evidence="8" key="1">
    <citation type="journal article" date="2011" name="Environ. Microbiol.">
        <title>Genomic insights into the metabolic potential of the polycyclic aromatic hydrocarbon degrading sulfate-reducing Deltaproteobacterium N47.</title>
        <authorList>
            <person name="Bergmann F."/>
            <person name="Selesi D."/>
            <person name="Weinmaier T."/>
            <person name="Tischler P."/>
            <person name="Rattei T."/>
            <person name="Meckenstock R.U."/>
        </authorList>
    </citation>
    <scope>NUCLEOTIDE SEQUENCE</scope>
</reference>
<dbReference type="InterPro" id="IPR017562">
    <property type="entry name" value="Cyt_c_biogenesis_CcsA"/>
</dbReference>
<dbReference type="InterPro" id="IPR002541">
    <property type="entry name" value="Cyt_c_assembly"/>
</dbReference>
<dbReference type="NCBIfam" id="TIGR03144">
    <property type="entry name" value="cytochr_II_ccsB"/>
    <property type="match status" value="1"/>
</dbReference>
<evidence type="ECO:0000256" key="2">
    <source>
        <dbReference type="ARBA" id="ARBA00022692"/>
    </source>
</evidence>
<dbReference type="GO" id="GO:0020037">
    <property type="term" value="F:heme binding"/>
    <property type="evidence" value="ECO:0007669"/>
    <property type="project" value="InterPro"/>
</dbReference>
<comment type="subcellular location">
    <subcellularLocation>
        <location evidence="1">Membrane</location>
        <topology evidence="1">Multi-pass membrane protein</topology>
    </subcellularLocation>
</comment>
<evidence type="ECO:0000259" key="7">
    <source>
        <dbReference type="Pfam" id="PF01578"/>
    </source>
</evidence>
<feature type="transmembrane region" description="Helical" evidence="6">
    <location>
        <begin position="6"/>
        <end position="24"/>
    </location>
</feature>
<organism evidence="8">
    <name type="scientific">uncultured Desulfobacterium sp</name>
    <dbReference type="NCBI Taxonomy" id="201089"/>
    <lineage>
        <taxon>Bacteria</taxon>
        <taxon>Pseudomonadati</taxon>
        <taxon>Thermodesulfobacteriota</taxon>
        <taxon>Desulfobacteria</taxon>
        <taxon>Desulfobacterales</taxon>
        <taxon>Desulfobacteriaceae</taxon>
        <taxon>Desulfobacterium</taxon>
        <taxon>environmental samples</taxon>
    </lineage>
</organism>
<evidence type="ECO:0000313" key="8">
    <source>
        <dbReference type="EMBL" id="CBX28031.1"/>
    </source>
</evidence>
<keyword evidence="2 6" id="KW-0812">Transmembrane</keyword>
<feature type="transmembrane region" description="Helical" evidence="6">
    <location>
        <begin position="91"/>
        <end position="111"/>
    </location>
</feature>
<feature type="transmembrane region" description="Helical" evidence="6">
    <location>
        <begin position="215"/>
        <end position="234"/>
    </location>
</feature>
<gene>
    <name evidence="8" type="ORF">N47_G33550</name>
</gene>
<proteinExistence type="predicted"/>
<feature type="domain" description="Cytochrome c assembly protein" evidence="7">
    <location>
        <begin position="63"/>
        <end position="267"/>
    </location>
</feature>
<feature type="transmembrane region" description="Helical" evidence="6">
    <location>
        <begin position="123"/>
        <end position="151"/>
    </location>
</feature>
<dbReference type="PANTHER" id="PTHR30071">
    <property type="entry name" value="HEME EXPORTER PROTEIN C"/>
    <property type="match status" value="1"/>
</dbReference>
<keyword evidence="5 6" id="KW-0472">Membrane</keyword>
<sequence>MNDLMIATGLLYVLSAAGYILFLFFQKQYFHRLGHIFLATGFLCNSIVIGYHYAQTGQAPVRNLQETLLVVGWAIAGVYFAFHYKFRIKILGGYAALLAALSLVASILSSAKYVEPQPIFHSIWLIIHVISIFIAHSAFALACGVGFLYIIQENAIKQKKQGFFYKRLPSLNLLDSTGYACIVTGFTLLTIGLITGFVYANTVWGRYWSWDPKEVWSGIVWLLYAAILHGRLAIGWRGRKAAIMAIIGFAVVLFTFFGVNFLFKGHHGVFTR</sequence>
<dbReference type="GO" id="GO:0005886">
    <property type="term" value="C:plasma membrane"/>
    <property type="evidence" value="ECO:0007669"/>
    <property type="project" value="TreeGrafter"/>
</dbReference>
<accession>E1YBT7</accession>
<evidence type="ECO:0000256" key="1">
    <source>
        <dbReference type="ARBA" id="ARBA00004141"/>
    </source>
</evidence>
<dbReference type="GO" id="GO:0017004">
    <property type="term" value="P:cytochrome complex assembly"/>
    <property type="evidence" value="ECO:0007669"/>
    <property type="project" value="UniProtKB-KW"/>
</dbReference>
<evidence type="ECO:0000256" key="4">
    <source>
        <dbReference type="ARBA" id="ARBA00022989"/>
    </source>
</evidence>
<feature type="transmembrane region" description="Helical" evidence="6">
    <location>
        <begin position="241"/>
        <end position="263"/>
    </location>
</feature>
<evidence type="ECO:0000256" key="6">
    <source>
        <dbReference type="SAM" id="Phobius"/>
    </source>
</evidence>
<protein>
    <recommendedName>
        <fullName evidence="7">Cytochrome c assembly protein domain-containing protein</fullName>
    </recommendedName>
</protein>
<dbReference type="InterPro" id="IPR045062">
    <property type="entry name" value="Cyt_c_biogenesis_CcsA/CcmC"/>
</dbReference>
<evidence type="ECO:0000256" key="5">
    <source>
        <dbReference type="ARBA" id="ARBA00023136"/>
    </source>
</evidence>
<dbReference type="PANTHER" id="PTHR30071:SF1">
    <property type="entry name" value="CYTOCHROME B_B6 PROTEIN-RELATED"/>
    <property type="match status" value="1"/>
</dbReference>
<evidence type="ECO:0000256" key="3">
    <source>
        <dbReference type="ARBA" id="ARBA00022748"/>
    </source>
</evidence>
<dbReference type="AlphaFoldDB" id="E1YBT7"/>
<feature type="transmembrane region" description="Helical" evidence="6">
    <location>
        <begin position="66"/>
        <end position="84"/>
    </location>
</feature>
<keyword evidence="4 6" id="KW-1133">Transmembrane helix</keyword>
<feature type="transmembrane region" description="Helical" evidence="6">
    <location>
        <begin position="172"/>
        <end position="195"/>
    </location>
</feature>
<name>E1YBT7_9BACT</name>
<keyword evidence="3" id="KW-0201">Cytochrome c-type biogenesis</keyword>
<dbReference type="EMBL" id="FR695868">
    <property type="protein sequence ID" value="CBX28031.1"/>
    <property type="molecule type" value="Genomic_DNA"/>
</dbReference>